<dbReference type="EMBL" id="JBDJPC010000008">
    <property type="protein sequence ID" value="KAL1492841.1"/>
    <property type="molecule type" value="Genomic_DNA"/>
</dbReference>
<dbReference type="Pfam" id="PF10491">
    <property type="entry name" value="Nrf1_DNA-bind"/>
    <property type="match status" value="1"/>
</dbReference>
<organism evidence="9 10">
    <name type="scientific">Hypothenemus hampei</name>
    <name type="common">Coffee berry borer</name>
    <dbReference type="NCBI Taxonomy" id="57062"/>
    <lineage>
        <taxon>Eukaryota</taxon>
        <taxon>Metazoa</taxon>
        <taxon>Ecdysozoa</taxon>
        <taxon>Arthropoda</taxon>
        <taxon>Hexapoda</taxon>
        <taxon>Insecta</taxon>
        <taxon>Pterygota</taxon>
        <taxon>Neoptera</taxon>
        <taxon>Endopterygota</taxon>
        <taxon>Coleoptera</taxon>
        <taxon>Polyphaga</taxon>
        <taxon>Cucujiformia</taxon>
        <taxon>Curculionidae</taxon>
        <taxon>Scolytinae</taxon>
        <taxon>Hypothenemus</taxon>
    </lineage>
</organism>
<keyword evidence="5" id="KW-0804">Transcription</keyword>
<dbReference type="GO" id="GO:0005634">
    <property type="term" value="C:nucleus"/>
    <property type="evidence" value="ECO:0007669"/>
    <property type="project" value="UniProtKB-SubCell"/>
</dbReference>
<dbReference type="InterPro" id="IPR039142">
    <property type="entry name" value="NRF1/Ewg"/>
</dbReference>
<comment type="subcellular location">
    <subcellularLocation>
        <location evidence="1">Nucleus</location>
    </subcellularLocation>
</comment>
<keyword evidence="6" id="KW-0539">Nucleus</keyword>
<protein>
    <recommendedName>
        <fullName evidence="8">Nuclear respiratory factor 1 NLS/DNA-binding dimerisation domain-containing protein</fullName>
    </recommendedName>
</protein>
<proteinExistence type="inferred from homology"/>
<dbReference type="GO" id="GO:0003677">
    <property type="term" value="F:DNA binding"/>
    <property type="evidence" value="ECO:0007669"/>
    <property type="project" value="UniProtKB-KW"/>
</dbReference>
<evidence type="ECO:0000256" key="5">
    <source>
        <dbReference type="ARBA" id="ARBA00023163"/>
    </source>
</evidence>
<keyword evidence="3" id="KW-0805">Transcription regulation</keyword>
<keyword evidence="10" id="KW-1185">Reference proteome</keyword>
<evidence type="ECO:0000256" key="1">
    <source>
        <dbReference type="ARBA" id="ARBA00004123"/>
    </source>
</evidence>
<evidence type="ECO:0000313" key="10">
    <source>
        <dbReference type="Proteomes" id="UP001566132"/>
    </source>
</evidence>
<dbReference type="AlphaFoldDB" id="A0ABD1EEK6"/>
<feature type="compositionally biased region" description="Basic and acidic residues" evidence="7">
    <location>
        <begin position="232"/>
        <end position="245"/>
    </location>
</feature>
<evidence type="ECO:0000256" key="6">
    <source>
        <dbReference type="ARBA" id="ARBA00023242"/>
    </source>
</evidence>
<comment type="similarity">
    <text evidence="2">Belongs to the NRF1/Ewg family.</text>
</comment>
<dbReference type="InterPro" id="IPR019525">
    <property type="entry name" value="Nrf1_NLS/DNA-bd_dimer"/>
</dbReference>
<sequence length="352" mass="39839">MFNIGNSSISVSASGYKSNTHLIEATKVDEVTAQLPTKGLTKVPTTKATVSSKKQKKINLFQTRPLNRQQEQTRLLRKLKKTIEDYVMITGKQAIALVTAPGNPNMNYKVFGAQPLQHVINNLKHSIVEKLETATILQESKFLVANPLTKLAQPRFCLIPPHVLKYSNKGRKPEEGQESTRPPRWPQELPWENRKTNFQSEHKEAQESSVCNSLEIKPTQESIMDHSLSNVTKEKSPDEFRREPLSHNSTNFITSTPPAESTKSYNQPKNSRKKRPHDDATLVNELQRLENMSNILNTGPQQAHAEDEFYCFAMSVAAQLRKLPLPVAIDTQNKIQNIISTARLQYHSSLHM</sequence>
<reference evidence="9 10" key="1">
    <citation type="submission" date="2024-05" db="EMBL/GenBank/DDBJ databases">
        <title>Genetic variation in Jamaican populations of the coffee berry borer (Hypothenemus hampei).</title>
        <authorList>
            <person name="Errbii M."/>
            <person name="Myrie A."/>
        </authorList>
    </citation>
    <scope>NUCLEOTIDE SEQUENCE [LARGE SCALE GENOMIC DNA]</scope>
    <source>
        <strain evidence="9">JA-Hopewell-2020-01-JO</strain>
        <tissue evidence="9">Whole body</tissue>
    </source>
</reference>
<feature type="compositionally biased region" description="Polar residues" evidence="7">
    <location>
        <begin position="246"/>
        <end position="269"/>
    </location>
</feature>
<gene>
    <name evidence="9" type="ORF">ABEB36_011023</name>
</gene>
<feature type="region of interest" description="Disordered" evidence="7">
    <location>
        <begin position="167"/>
        <end position="191"/>
    </location>
</feature>
<evidence type="ECO:0000256" key="7">
    <source>
        <dbReference type="SAM" id="MobiDB-lite"/>
    </source>
</evidence>
<dbReference type="Proteomes" id="UP001566132">
    <property type="component" value="Unassembled WGS sequence"/>
</dbReference>
<evidence type="ECO:0000256" key="2">
    <source>
        <dbReference type="ARBA" id="ARBA00005713"/>
    </source>
</evidence>
<comment type="caution">
    <text evidence="9">The sequence shown here is derived from an EMBL/GenBank/DDBJ whole genome shotgun (WGS) entry which is preliminary data.</text>
</comment>
<feature type="compositionally biased region" description="Polar residues" evidence="7">
    <location>
        <begin position="219"/>
        <end position="231"/>
    </location>
</feature>
<name>A0ABD1EEK6_HYPHA</name>
<evidence type="ECO:0000259" key="8">
    <source>
        <dbReference type="Pfam" id="PF10491"/>
    </source>
</evidence>
<keyword evidence="4" id="KW-0238">DNA-binding</keyword>
<dbReference type="PANTHER" id="PTHR20338">
    <property type="entry name" value="NUCLEAR RESPIRATORY FACTOR 1"/>
    <property type="match status" value="1"/>
</dbReference>
<feature type="domain" description="Nuclear respiratory factor 1 NLS/DNA-binding dimerisation" evidence="8">
    <location>
        <begin position="46"/>
        <end position="206"/>
    </location>
</feature>
<evidence type="ECO:0000313" key="9">
    <source>
        <dbReference type="EMBL" id="KAL1492841.1"/>
    </source>
</evidence>
<accession>A0ABD1EEK6</accession>
<feature type="region of interest" description="Disordered" evidence="7">
    <location>
        <begin position="219"/>
        <end position="278"/>
    </location>
</feature>
<evidence type="ECO:0000256" key="3">
    <source>
        <dbReference type="ARBA" id="ARBA00023015"/>
    </source>
</evidence>
<evidence type="ECO:0000256" key="4">
    <source>
        <dbReference type="ARBA" id="ARBA00023125"/>
    </source>
</evidence>